<dbReference type="CDD" id="cd00167">
    <property type="entry name" value="SANT"/>
    <property type="match status" value="1"/>
</dbReference>
<dbReference type="GO" id="GO:0042393">
    <property type="term" value="F:histone binding"/>
    <property type="evidence" value="ECO:0007669"/>
    <property type="project" value="TreeGrafter"/>
</dbReference>
<keyword evidence="5" id="KW-0175">Coiled coil</keyword>
<protein>
    <recommendedName>
        <fullName evidence="12">SWIRM domain-containing protein</fullName>
    </recommendedName>
</protein>
<dbReference type="GO" id="GO:0045893">
    <property type="term" value="P:positive regulation of DNA-templated transcription"/>
    <property type="evidence" value="ECO:0007669"/>
    <property type="project" value="TreeGrafter"/>
</dbReference>
<proteinExistence type="predicted"/>
<evidence type="ECO:0000256" key="1">
    <source>
        <dbReference type="ARBA" id="ARBA00023015"/>
    </source>
</evidence>
<dbReference type="AlphaFoldDB" id="A0A0D1Z6R2"/>
<keyword evidence="3" id="KW-0804">Transcription</keyword>
<feature type="domain" description="SWIRM" evidence="8">
    <location>
        <begin position="120"/>
        <end position="217"/>
    </location>
</feature>
<feature type="domain" description="SANT" evidence="9">
    <location>
        <begin position="391"/>
        <end position="442"/>
    </location>
</feature>
<dbReference type="Pfam" id="PF00249">
    <property type="entry name" value="Myb_DNA-binding"/>
    <property type="match status" value="1"/>
</dbReference>
<dbReference type="InterPro" id="IPR032451">
    <property type="entry name" value="SMARCC_C"/>
</dbReference>
<keyword evidence="1" id="KW-0805">Transcription regulation</keyword>
<keyword evidence="2" id="KW-0238">DNA-binding</keyword>
<dbReference type="Pfam" id="PF16495">
    <property type="entry name" value="SWIRM-assoc_1"/>
    <property type="match status" value="1"/>
</dbReference>
<dbReference type="InParanoid" id="A0A0D1Z6R2"/>
<dbReference type="OrthoDB" id="118550at2759"/>
<feature type="domain" description="Myb-like" evidence="7">
    <location>
        <begin position="392"/>
        <end position="438"/>
    </location>
</feature>
<dbReference type="InterPro" id="IPR036388">
    <property type="entry name" value="WH-like_DNA-bd_sf"/>
</dbReference>
<evidence type="ECO:0000256" key="2">
    <source>
        <dbReference type="ARBA" id="ARBA00023125"/>
    </source>
</evidence>
<dbReference type="PROSITE" id="PS50090">
    <property type="entry name" value="MYB_LIKE"/>
    <property type="match status" value="1"/>
</dbReference>
<dbReference type="EMBL" id="KN847530">
    <property type="protein sequence ID" value="KIW08652.1"/>
    <property type="molecule type" value="Genomic_DNA"/>
</dbReference>
<feature type="region of interest" description="Disordered" evidence="6">
    <location>
        <begin position="517"/>
        <end position="566"/>
    </location>
</feature>
<name>A0A0D1Z6R2_9PEZI</name>
<dbReference type="FunCoup" id="A0A0D1Z6R2">
    <property type="interactions" value="422"/>
</dbReference>
<evidence type="ECO:0000256" key="4">
    <source>
        <dbReference type="ARBA" id="ARBA00023242"/>
    </source>
</evidence>
<dbReference type="FunFam" id="1.10.10.60:FF:000014">
    <property type="entry name" value="SWI/SNF complex subunit SMARCC2 isoform C"/>
    <property type="match status" value="1"/>
</dbReference>
<feature type="compositionally biased region" description="Acidic residues" evidence="6">
    <location>
        <begin position="78"/>
        <end position="87"/>
    </location>
</feature>
<dbReference type="VEuPathDB" id="FungiDB:PV09_00607"/>
<dbReference type="PANTHER" id="PTHR12802">
    <property type="entry name" value="SWI/SNF COMPLEX-RELATED"/>
    <property type="match status" value="1"/>
</dbReference>
<keyword evidence="4" id="KW-0539">Nucleus</keyword>
<evidence type="ECO:0000259" key="9">
    <source>
        <dbReference type="PROSITE" id="PS51293"/>
    </source>
</evidence>
<dbReference type="GO" id="GO:0003677">
    <property type="term" value="F:DNA binding"/>
    <property type="evidence" value="ECO:0007669"/>
    <property type="project" value="UniProtKB-KW"/>
</dbReference>
<gene>
    <name evidence="10" type="ORF">PV09_00607</name>
</gene>
<evidence type="ECO:0000313" key="11">
    <source>
        <dbReference type="Proteomes" id="UP000053259"/>
    </source>
</evidence>
<dbReference type="PANTHER" id="PTHR12802:SF41">
    <property type="entry name" value="BRAHMA ASSOCIATED PROTEIN 155 KDA"/>
    <property type="match status" value="1"/>
</dbReference>
<evidence type="ECO:0000259" key="7">
    <source>
        <dbReference type="PROSITE" id="PS50090"/>
    </source>
</evidence>
<evidence type="ECO:0000256" key="6">
    <source>
        <dbReference type="SAM" id="MobiDB-lite"/>
    </source>
</evidence>
<dbReference type="GO" id="GO:0016514">
    <property type="term" value="C:SWI/SNF complex"/>
    <property type="evidence" value="ECO:0007669"/>
    <property type="project" value="TreeGrafter"/>
</dbReference>
<feature type="compositionally biased region" description="Basic and acidic residues" evidence="6">
    <location>
        <begin position="524"/>
        <end position="536"/>
    </location>
</feature>
<dbReference type="InterPro" id="IPR007526">
    <property type="entry name" value="SWIRM"/>
</dbReference>
<dbReference type="GeneID" id="27308580"/>
<dbReference type="STRING" id="253628.A0A0D1Z6R2"/>
<evidence type="ECO:0008006" key="12">
    <source>
        <dbReference type="Google" id="ProtNLM"/>
    </source>
</evidence>
<dbReference type="Proteomes" id="UP000053259">
    <property type="component" value="Unassembled WGS sequence"/>
</dbReference>
<dbReference type="RefSeq" id="XP_016218521.1">
    <property type="nucleotide sequence ID" value="XM_016353368.1"/>
</dbReference>
<organism evidence="10 11">
    <name type="scientific">Verruconis gallopava</name>
    <dbReference type="NCBI Taxonomy" id="253628"/>
    <lineage>
        <taxon>Eukaryota</taxon>
        <taxon>Fungi</taxon>
        <taxon>Dikarya</taxon>
        <taxon>Ascomycota</taxon>
        <taxon>Pezizomycotina</taxon>
        <taxon>Dothideomycetes</taxon>
        <taxon>Pleosporomycetidae</taxon>
        <taxon>Venturiales</taxon>
        <taxon>Sympoventuriaceae</taxon>
        <taxon>Verruconis</taxon>
    </lineage>
</organism>
<dbReference type="FunFam" id="1.10.10.10:FF:000020">
    <property type="entry name" value="SWI/SNF complex subunit SMARCC2 isoform c"/>
    <property type="match status" value="1"/>
</dbReference>
<evidence type="ECO:0000256" key="5">
    <source>
        <dbReference type="SAM" id="Coils"/>
    </source>
</evidence>
<feature type="coiled-coil region" evidence="5">
    <location>
        <begin position="605"/>
        <end position="635"/>
    </location>
</feature>
<dbReference type="PROSITE" id="PS50934">
    <property type="entry name" value="SWIRM"/>
    <property type="match status" value="1"/>
</dbReference>
<dbReference type="PROSITE" id="PS51293">
    <property type="entry name" value="SANT"/>
    <property type="match status" value="1"/>
</dbReference>
<dbReference type="SUPFAM" id="SSF46689">
    <property type="entry name" value="Homeodomain-like"/>
    <property type="match status" value="2"/>
</dbReference>
<accession>A0A0D1Z6R2</accession>
<sequence length="703" mass="76140">MSEGATGDDAVSQTAGTPLTGADDGATNAPDDAGDVAMGDDAEDTPGVSIKQSSRGGSAAPASDNPLDAPAAPVHETEDADGAEDTEMAGTDHKDGNAPNAKSSIESAARANLIAQTHVIILPSYSTWFDMNEIHSIERKSLPEWFNGRNRSKTPQTYKECRDFMINTYRLNPTEYLTFTACRRNLCGDVCAIMRVHQFLETWGLINYQVDPETRPSTIGPPSTGHFRITADTPRGLQPFQPAPYSVKSGEGKPLAATDRAASAAPLSKKDLIHEGARNVYEQNGKEATPAESKEANGDANGSASTAKLEDRLKEPPVRHFCHVCSSDCTAIRYHHSRVGAAPTGAPKAGKPENTDLDICPNCFLENKFPENLKRSDFQPVEGNPFPVIADKEAPWTETEELLLLEGLEMFDDDWNKISDHVGSRTREECVLKFLQLEIEDKYLEPDPVPNPVVEGVKQNGMLGYLAGGRVPFSQADNPVLSTMSYLVGLADPATTAAAAGKAVEEVRRIMRARLEKAGASSADKGKEKEGGETVKAEGTTDMDVDAASPQATDDNAVSVRDKDAKGNPMTTLPFALSAARAAGLASHEERTLTRLVHTATNLQMEKLELKLRQFNELEAMLAAERRDLERRRQQLFLDRLQFQRRVMEIEEVFSRACSLSSPQEGMKMVKEALGAGSDPLVVKKVGGDGGEVMPVEGKSFEI</sequence>
<dbReference type="HOGENOM" id="CLU_004447_3_0_1"/>
<feature type="region of interest" description="Disordered" evidence="6">
    <location>
        <begin position="283"/>
        <end position="307"/>
    </location>
</feature>
<dbReference type="InterPro" id="IPR017884">
    <property type="entry name" value="SANT_dom"/>
</dbReference>
<dbReference type="Gene3D" id="1.10.10.10">
    <property type="entry name" value="Winged helix-like DNA-binding domain superfamily/Winged helix DNA-binding domain"/>
    <property type="match status" value="1"/>
</dbReference>
<evidence type="ECO:0000256" key="3">
    <source>
        <dbReference type="ARBA" id="ARBA00023163"/>
    </source>
</evidence>
<dbReference type="Gene3D" id="1.10.10.60">
    <property type="entry name" value="Homeodomain-like"/>
    <property type="match status" value="1"/>
</dbReference>
<dbReference type="InterPro" id="IPR001005">
    <property type="entry name" value="SANT/Myb"/>
</dbReference>
<keyword evidence="11" id="KW-1185">Reference proteome</keyword>
<reference evidence="10 11" key="1">
    <citation type="submission" date="2015-01" db="EMBL/GenBank/DDBJ databases">
        <title>The Genome Sequence of Ochroconis gallopava CBS43764.</title>
        <authorList>
            <consortium name="The Broad Institute Genomics Platform"/>
            <person name="Cuomo C."/>
            <person name="de Hoog S."/>
            <person name="Gorbushina A."/>
            <person name="Stielow B."/>
            <person name="Teixiera M."/>
            <person name="Abouelleil A."/>
            <person name="Chapman S.B."/>
            <person name="Priest M."/>
            <person name="Young S.K."/>
            <person name="Wortman J."/>
            <person name="Nusbaum C."/>
            <person name="Birren B."/>
        </authorList>
    </citation>
    <scope>NUCLEOTIDE SEQUENCE [LARGE SCALE GENOMIC DNA]</scope>
    <source>
        <strain evidence="10 11">CBS 43764</strain>
    </source>
</reference>
<dbReference type="InterPro" id="IPR009057">
    <property type="entry name" value="Homeodomain-like_sf"/>
</dbReference>
<evidence type="ECO:0000259" key="8">
    <source>
        <dbReference type="PROSITE" id="PS50934"/>
    </source>
</evidence>
<evidence type="ECO:0000313" key="10">
    <source>
        <dbReference type="EMBL" id="KIW08652.1"/>
    </source>
</evidence>
<feature type="region of interest" description="Disordered" evidence="6">
    <location>
        <begin position="1"/>
        <end position="103"/>
    </location>
</feature>
<dbReference type="SMART" id="SM00717">
    <property type="entry name" value="SANT"/>
    <property type="match status" value="1"/>
</dbReference>
<dbReference type="Pfam" id="PF04433">
    <property type="entry name" value="SWIRM"/>
    <property type="match status" value="1"/>
</dbReference>
<feature type="compositionally biased region" description="Acidic residues" evidence="6">
    <location>
        <begin position="32"/>
        <end position="44"/>
    </location>
</feature>
<dbReference type="GO" id="GO:0006338">
    <property type="term" value="P:chromatin remodeling"/>
    <property type="evidence" value="ECO:0007669"/>
    <property type="project" value="UniProtKB-ARBA"/>
</dbReference>